<dbReference type="InterPro" id="IPR003700">
    <property type="entry name" value="Pantoate_hydroxy_MeTrfase"/>
</dbReference>
<evidence type="ECO:0000256" key="10">
    <source>
        <dbReference type="PIRSR" id="PIRSR000388-3"/>
    </source>
</evidence>
<dbReference type="PANTHER" id="PTHR20881">
    <property type="entry name" value="3-METHYL-2-OXOBUTANOATE HYDROXYMETHYLTRANSFERASE"/>
    <property type="match status" value="1"/>
</dbReference>
<dbReference type="RefSeq" id="WP_233721786.1">
    <property type="nucleotide sequence ID" value="NZ_JAJUWU010000028.1"/>
</dbReference>
<feature type="binding site" evidence="7 9">
    <location>
        <position position="118"/>
    </location>
    <ligand>
        <name>3-methyl-2-oxobutanoate</name>
        <dbReference type="ChEBI" id="CHEBI:11851"/>
    </ligand>
</feature>
<evidence type="ECO:0000256" key="6">
    <source>
        <dbReference type="ARBA" id="ARBA00056497"/>
    </source>
</evidence>
<evidence type="ECO:0000313" key="12">
    <source>
        <dbReference type="Proteomes" id="UP001139035"/>
    </source>
</evidence>
<evidence type="ECO:0000256" key="4">
    <source>
        <dbReference type="ARBA" id="ARBA00022655"/>
    </source>
</evidence>
<comment type="similarity">
    <text evidence="2 7">Belongs to the PanB family.</text>
</comment>
<dbReference type="GO" id="GO:0005737">
    <property type="term" value="C:cytoplasm"/>
    <property type="evidence" value="ECO:0007669"/>
    <property type="project" value="UniProtKB-SubCell"/>
</dbReference>
<evidence type="ECO:0000256" key="9">
    <source>
        <dbReference type="PIRSR" id="PIRSR000388-2"/>
    </source>
</evidence>
<name>A0A9X1P3I5_9HYPH</name>
<dbReference type="Proteomes" id="UP001139035">
    <property type="component" value="Unassembled WGS sequence"/>
</dbReference>
<dbReference type="InterPro" id="IPR040442">
    <property type="entry name" value="Pyrv_kinase-like_dom_sf"/>
</dbReference>
<comment type="function">
    <text evidence="6 7">Catalyzes the reversible reaction in which hydroxymethyl group from 5,10-methylenetetrahydrofolate is transferred onto alpha-ketoisovalerate to form ketopantoate.</text>
</comment>
<dbReference type="PIRSF" id="PIRSF000388">
    <property type="entry name" value="Pantoate_hydroxy_MeTrfase"/>
    <property type="match status" value="1"/>
</dbReference>
<accession>A0A9X1P3I5</accession>
<feature type="binding site" evidence="7 9">
    <location>
        <position position="88"/>
    </location>
    <ligand>
        <name>3-methyl-2-oxobutanoate</name>
        <dbReference type="ChEBI" id="CHEBI:11851"/>
    </ligand>
</feature>
<feature type="active site" description="Proton acceptor" evidence="7 8">
    <location>
        <position position="187"/>
    </location>
</feature>
<dbReference type="SUPFAM" id="SSF51621">
    <property type="entry name" value="Phosphoenolpyruvate/pyruvate domain"/>
    <property type="match status" value="1"/>
</dbReference>
<dbReference type="EMBL" id="JAJUWU010000028">
    <property type="protein sequence ID" value="MCE7030712.1"/>
    <property type="molecule type" value="Genomic_DNA"/>
</dbReference>
<feature type="binding site" evidence="7 9">
    <location>
        <begin position="49"/>
        <end position="50"/>
    </location>
    <ligand>
        <name>3-methyl-2-oxobutanoate</name>
        <dbReference type="ChEBI" id="CHEBI:11851"/>
    </ligand>
</feature>
<feature type="binding site" evidence="7 10">
    <location>
        <position position="49"/>
    </location>
    <ligand>
        <name>Mg(2+)</name>
        <dbReference type="ChEBI" id="CHEBI:18420"/>
    </ligand>
</feature>
<dbReference type="FunFam" id="3.20.20.60:FF:000003">
    <property type="entry name" value="3-methyl-2-oxobutanoate hydroxymethyltransferase"/>
    <property type="match status" value="1"/>
</dbReference>
<evidence type="ECO:0000313" key="11">
    <source>
        <dbReference type="EMBL" id="MCE7030712.1"/>
    </source>
</evidence>
<dbReference type="PANTHER" id="PTHR20881:SF0">
    <property type="entry name" value="3-METHYL-2-OXOBUTANOATE HYDROXYMETHYLTRANSFERASE"/>
    <property type="match status" value="1"/>
</dbReference>
<keyword evidence="7" id="KW-0963">Cytoplasm</keyword>
<evidence type="ECO:0000256" key="7">
    <source>
        <dbReference type="HAMAP-Rule" id="MF_00156"/>
    </source>
</evidence>
<proteinExistence type="inferred from homology"/>
<evidence type="ECO:0000256" key="3">
    <source>
        <dbReference type="ARBA" id="ARBA00011424"/>
    </source>
</evidence>
<dbReference type="GO" id="GO:0003864">
    <property type="term" value="F:3-methyl-2-oxobutanoate hydroxymethyltransferase activity"/>
    <property type="evidence" value="ECO:0007669"/>
    <property type="project" value="UniProtKB-UniRule"/>
</dbReference>
<dbReference type="InterPro" id="IPR015813">
    <property type="entry name" value="Pyrv/PenolPyrv_kinase-like_dom"/>
</dbReference>
<keyword evidence="12" id="KW-1185">Reference proteome</keyword>
<dbReference type="Gene3D" id="3.20.20.60">
    <property type="entry name" value="Phosphoenolpyruvate-binding domains"/>
    <property type="match status" value="1"/>
</dbReference>
<dbReference type="NCBIfam" id="TIGR00222">
    <property type="entry name" value="panB"/>
    <property type="match status" value="1"/>
</dbReference>
<dbReference type="CDD" id="cd06557">
    <property type="entry name" value="KPHMT-like"/>
    <property type="match status" value="1"/>
</dbReference>
<gene>
    <name evidence="7 11" type="primary">panB</name>
    <name evidence="11" type="ORF">LZD57_22235</name>
</gene>
<dbReference type="GO" id="GO:0000287">
    <property type="term" value="F:magnesium ion binding"/>
    <property type="evidence" value="ECO:0007669"/>
    <property type="project" value="TreeGrafter"/>
</dbReference>
<feature type="binding site" evidence="7 10">
    <location>
        <position position="120"/>
    </location>
    <ligand>
        <name>Mg(2+)</name>
        <dbReference type="ChEBI" id="CHEBI:18420"/>
    </ligand>
</feature>
<comment type="pathway">
    <text evidence="1 7">Cofactor biosynthesis; (R)-pantothenate biosynthesis; (R)-pantoate from 3-methyl-2-oxobutanoate: step 1/2.</text>
</comment>
<comment type="caution">
    <text evidence="11">The sequence shown here is derived from an EMBL/GenBank/DDBJ whole genome shotgun (WGS) entry which is preliminary data.</text>
</comment>
<evidence type="ECO:0000256" key="8">
    <source>
        <dbReference type="PIRSR" id="PIRSR000388-1"/>
    </source>
</evidence>
<evidence type="ECO:0000256" key="2">
    <source>
        <dbReference type="ARBA" id="ARBA00008676"/>
    </source>
</evidence>
<keyword evidence="7 10" id="KW-0479">Metal-binding</keyword>
<sequence length="272" mass="28337">MSAQKQAKRRTAPQIQARKGGEPIVSLTAYNAALAPLVDPLVDFILVGDSLGMVEHGMDSTLAVGLDLMIAHGRAVVRSTAEALIVVDLPFGAYEASPEDAFRSAARVMAETGCGAVKLEGGAHMAPTISFLVARGIPVMAHVGLTPQAVNALGGFRSQGHDEAAREKILGDAVAVADAGAFSVVIEGVVEPLAEEITRKVGIPTIGIGASSACDGQILVLNDMLGLTERVPKFVKRYGEIGKAVSEAVAVYAGEVRARQFPAQEHTYKARG</sequence>
<comment type="subcellular location">
    <subcellularLocation>
        <location evidence="7">Cytoplasm</location>
    </subcellularLocation>
</comment>
<dbReference type="GO" id="GO:0015940">
    <property type="term" value="P:pantothenate biosynthetic process"/>
    <property type="evidence" value="ECO:0007669"/>
    <property type="project" value="UniProtKB-UniRule"/>
</dbReference>
<organism evidence="11 12">
    <name type="scientific">Jiella avicenniae</name>
    <dbReference type="NCBI Taxonomy" id="2907202"/>
    <lineage>
        <taxon>Bacteria</taxon>
        <taxon>Pseudomonadati</taxon>
        <taxon>Pseudomonadota</taxon>
        <taxon>Alphaproteobacteria</taxon>
        <taxon>Hyphomicrobiales</taxon>
        <taxon>Aurantimonadaceae</taxon>
        <taxon>Jiella</taxon>
    </lineage>
</organism>
<dbReference type="HAMAP" id="MF_00156">
    <property type="entry name" value="PanB"/>
    <property type="match status" value="1"/>
</dbReference>
<evidence type="ECO:0000256" key="5">
    <source>
        <dbReference type="ARBA" id="ARBA00022679"/>
    </source>
</evidence>
<evidence type="ECO:0000256" key="1">
    <source>
        <dbReference type="ARBA" id="ARBA00005033"/>
    </source>
</evidence>
<comment type="subunit">
    <text evidence="3 7">Homodecamer; pentamer of dimers.</text>
</comment>
<reference evidence="11" key="1">
    <citation type="submission" date="2022-01" db="EMBL/GenBank/DDBJ databases">
        <title>Jiella avicenniae sp. nov., a novel endophytic bacterium isolated from bark of Avicennia marina.</title>
        <authorList>
            <person name="Tuo L."/>
        </authorList>
    </citation>
    <scope>NUCLEOTIDE SEQUENCE</scope>
    <source>
        <strain evidence="11">CBK1P-4</strain>
    </source>
</reference>
<comment type="cofactor">
    <cofactor evidence="7 10">
        <name>Mg(2+)</name>
        <dbReference type="ChEBI" id="CHEBI:18420"/>
    </cofactor>
    <text evidence="7 10">Binds 1 Mg(2+) ion per subunit.</text>
</comment>
<dbReference type="Pfam" id="PF02548">
    <property type="entry name" value="Pantoate_transf"/>
    <property type="match status" value="1"/>
</dbReference>
<protein>
    <recommendedName>
        <fullName evidence="7">3-methyl-2-oxobutanoate hydroxymethyltransferase</fullName>
        <ecNumber evidence="7">2.1.2.11</ecNumber>
    </recommendedName>
    <alternativeName>
        <fullName evidence="7">Ketopantoate hydroxymethyltransferase</fullName>
        <shortName evidence="7">KPHMT</shortName>
    </alternativeName>
</protein>
<dbReference type="NCBIfam" id="NF001452">
    <property type="entry name" value="PRK00311.1"/>
    <property type="match status" value="1"/>
</dbReference>
<dbReference type="AlphaFoldDB" id="A0A9X1P3I5"/>
<keyword evidence="7 10" id="KW-0460">Magnesium</keyword>
<feature type="binding site" evidence="7 10">
    <location>
        <position position="88"/>
    </location>
    <ligand>
        <name>Mg(2+)</name>
        <dbReference type="ChEBI" id="CHEBI:18420"/>
    </ligand>
</feature>
<keyword evidence="4 7" id="KW-0566">Pantothenate biosynthesis</keyword>
<keyword evidence="5 7" id="KW-0808">Transferase</keyword>
<dbReference type="EC" id="2.1.2.11" evidence="7"/>
<comment type="catalytic activity">
    <reaction evidence="7">
        <text>(6R)-5,10-methylene-5,6,7,8-tetrahydrofolate + 3-methyl-2-oxobutanoate + H2O = 2-dehydropantoate + (6S)-5,6,7,8-tetrahydrofolate</text>
        <dbReference type="Rhea" id="RHEA:11824"/>
        <dbReference type="ChEBI" id="CHEBI:11561"/>
        <dbReference type="ChEBI" id="CHEBI:11851"/>
        <dbReference type="ChEBI" id="CHEBI:15377"/>
        <dbReference type="ChEBI" id="CHEBI:15636"/>
        <dbReference type="ChEBI" id="CHEBI:57453"/>
        <dbReference type="EC" id="2.1.2.11"/>
    </reaction>
</comment>